<keyword evidence="1" id="KW-0472">Membrane</keyword>
<keyword evidence="1" id="KW-0812">Transmembrane</keyword>
<evidence type="ECO:0000259" key="2">
    <source>
        <dbReference type="Pfam" id="PF20151"/>
    </source>
</evidence>
<dbReference type="AlphaFoldDB" id="A0A2H3JHM9"/>
<feature type="domain" description="DUF6533" evidence="2">
    <location>
        <begin position="4"/>
        <end position="38"/>
    </location>
</feature>
<evidence type="ECO:0000256" key="1">
    <source>
        <dbReference type="SAM" id="Phobius"/>
    </source>
</evidence>
<reference evidence="3 4" key="1">
    <citation type="journal article" date="2012" name="Science">
        <title>The Paleozoic origin of enzymatic lignin decomposition reconstructed from 31 fungal genomes.</title>
        <authorList>
            <person name="Floudas D."/>
            <person name="Binder M."/>
            <person name="Riley R."/>
            <person name="Barry K."/>
            <person name="Blanchette R.A."/>
            <person name="Henrissat B."/>
            <person name="Martinez A.T."/>
            <person name="Otillar R."/>
            <person name="Spatafora J.W."/>
            <person name="Yadav J.S."/>
            <person name="Aerts A."/>
            <person name="Benoit I."/>
            <person name="Boyd A."/>
            <person name="Carlson A."/>
            <person name="Copeland A."/>
            <person name="Coutinho P.M."/>
            <person name="de Vries R.P."/>
            <person name="Ferreira P."/>
            <person name="Findley K."/>
            <person name="Foster B."/>
            <person name="Gaskell J."/>
            <person name="Glotzer D."/>
            <person name="Gorecki P."/>
            <person name="Heitman J."/>
            <person name="Hesse C."/>
            <person name="Hori C."/>
            <person name="Igarashi K."/>
            <person name="Jurgens J.A."/>
            <person name="Kallen N."/>
            <person name="Kersten P."/>
            <person name="Kohler A."/>
            <person name="Kuees U."/>
            <person name="Kumar T.K.A."/>
            <person name="Kuo A."/>
            <person name="LaButti K."/>
            <person name="Larrondo L.F."/>
            <person name="Lindquist E."/>
            <person name="Ling A."/>
            <person name="Lombard V."/>
            <person name="Lucas S."/>
            <person name="Lundell T."/>
            <person name="Martin R."/>
            <person name="McLaughlin D.J."/>
            <person name="Morgenstern I."/>
            <person name="Morin E."/>
            <person name="Murat C."/>
            <person name="Nagy L.G."/>
            <person name="Nolan M."/>
            <person name="Ohm R.A."/>
            <person name="Patyshakuliyeva A."/>
            <person name="Rokas A."/>
            <person name="Ruiz-Duenas F.J."/>
            <person name="Sabat G."/>
            <person name="Salamov A."/>
            <person name="Samejima M."/>
            <person name="Schmutz J."/>
            <person name="Slot J.C."/>
            <person name="St John F."/>
            <person name="Stenlid J."/>
            <person name="Sun H."/>
            <person name="Sun S."/>
            <person name="Syed K."/>
            <person name="Tsang A."/>
            <person name="Wiebenga A."/>
            <person name="Young D."/>
            <person name="Pisabarro A."/>
            <person name="Eastwood D.C."/>
            <person name="Martin F."/>
            <person name="Cullen D."/>
            <person name="Grigoriev I.V."/>
            <person name="Hibbett D.S."/>
        </authorList>
    </citation>
    <scope>NUCLEOTIDE SEQUENCE [LARGE SCALE GENOMIC DNA]</scope>
    <source>
        <strain evidence="3 4">MD-104</strain>
    </source>
</reference>
<dbReference type="Proteomes" id="UP000218811">
    <property type="component" value="Unassembled WGS sequence"/>
</dbReference>
<gene>
    <name evidence="3" type="ORF">WOLCODRAFT_85389</name>
</gene>
<dbReference type="EMBL" id="KB467987">
    <property type="protein sequence ID" value="PCH39343.1"/>
    <property type="molecule type" value="Genomic_DNA"/>
</dbReference>
<dbReference type="OrthoDB" id="2795234at2759"/>
<dbReference type="Pfam" id="PF20151">
    <property type="entry name" value="DUF6533"/>
    <property type="match status" value="1"/>
</dbReference>
<dbReference type="InterPro" id="IPR045340">
    <property type="entry name" value="DUF6533"/>
</dbReference>
<proteinExistence type="predicted"/>
<keyword evidence="1" id="KW-1133">Transmembrane helix</keyword>
<evidence type="ECO:0000313" key="4">
    <source>
        <dbReference type="Proteomes" id="UP000218811"/>
    </source>
</evidence>
<keyword evidence="4" id="KW-1185">Reference proteome</keyword>
<organism evidence="3 4">
    <name type="scientific">Wolfiporia cocos (strain MD-104)</name>
    <name type="common">Brown rot fungus</name>
    <dbReference type="NCBI Taxonomy" id="742152"/>
    <lineage>
        <taxon>Eukaryota</taxon>
        <taxon>Fungi</taxon>
        <taxon>Dikarya</taxon>
        <taxon>Basidiomycota</taxon>
        <taxon>Agaricomycotina</taxon>
        <taxon>Agaricomycetes</taxon>
        <taxon>Polyporales</taxon>
        <taxon>Phaeolaceae</taxon>
        <taxon>Wolfiporia</taxon>
    </lineage>
</organism>
<feature type="transmembrane region" description="Helical" evidence="1">
    <location>
        <begin position="190"/>
        <end position="208"/>
    </location>
</feature>
<feature type="non-terminal residue" evidence="3">
    <location>
        <position position="1"/>
    </location>
</feature>
<accession>A0A2H3JHM9</accession>
<sequence length="225" mass="25232">AMGCYDYFLTLDREIKFIWKADLSFATLLFYLCRYPILSNALLEVLGRVTWGWQNVERYEVSDAVQLQCTQLQAEKPRAAVVSFGGRRWDWIGLKWLFVIYIFIRTSPTQKGIDGTWTCTLIILGPYGSYEDLAISLQETGVMGTRAASLLSDAIVLVLTCIKTARQSTIKVVTLGDQPSTLGDILLKDSAYYFLGVFLCVINIFALATGRIPLLIVICTTWTAV</sequence>
<evidence type="ECO:0000313" key="3">
    <source>
        <dbReference type="EMBL" id="PCH39343.1"/>
    </source>
</evidence>
<protein>
    <recommendedName>
        <fullName evidence="2">DUF6533 domain-containing protein</fullName>
    </recommendedName>
</protein>
<dbReference type="OMA" id="HAYENRA"/>
<name>A0A2H3JHM9_WOLCO</name>